<keyword evidence="2" id="KW-1133">Transmembrane helix</keyword>
<dbReference type="EMBL" id="ML977507">
    <property type="protein sequence ID" value="KAF2129165.1"/>
    <property type="molecule type" value="Genomic_DNA"/>
</dbReference>
<dbReference type="Proteomes" id="UP000799771">
    <property type="component" value="Unassembled WGS sequence"/>
</dbReference>
<reference evidence="3" key="1">
    <citation type="journal article" date="2020" name="Stud. Mycol.">
        <title>101 Dothideomycetes genomes: a test case for predicting lifestyles and emergence of pathogens.</title>
        <authorList>
            <person name="Haridas S."/>
            <person name="Albert R."/>
            <person name="Binder M."/>
            <person name="Bloem J."/>
            <person name="Labutti K."/>
            <person name="Salamov A."/>
            <person name="Andreopoulos B."/>
            <person name="Baker S."/>
            <person name="Barry K."/>
            <person name="Bills G."/>
            <person name="Bluhm B."/>
            <person name="Cannon C."/>
            <person name="Castanera R."/>
            <person name="Culley D."/>
            <person name="Daum C."/>
            <person name="Ezra D."/>
            <person name="Gonzalez J."/>
            <person name="Henrissat B."/>
            <person name="Kuo A."/>
            <person name="Liang C."/>
            <person name="Lipzen A."/>
            <person name="Lutzoni F."/>
            <person name="Magnuson J."/>
            <person name="Mondo S."/>
            <person name="Nolan M."/>
            <person name="Ohm R."/>
            <person name="Pangilinan J."/>
            <person name="Park H.-J."/>
            <person name="Ramirez L."/>
            <person name="Alfaro M."/>
            <person name="Sun H."/>
            <person name="Tritt A."/>
            <person name="Yoshinaga Y."/>
            <person name="Zwiers L.-H."/>
            <person name="Turgeon B."/>
            <person name="Goodwin S."/>
            <person name="Spatafora J."/>
            <person name="Crous P."/>
            <person name="Grigoriev I."/>
        </authorList>
    </citation>
    <scope>NUCLEOTIDE SEQUENCE</scope>
    <source>
        <strain evidence="3">CBS 119687</strain>
    </source>
</reference>
<evidence type="ECO:0000256" key="2">
    <source>
        <dbReference type="SAM" id="Phobius"/>
    </source>
</evidence>
<keyword evidence="2" id="KW-0472">Membrane</keyword>
<feature type="transmembrane region" description="Helical" evidence="2">
    <location>
        <begin position="368"/>
        <end position="387"/>
    </location>
</feature>
<dbReference type="PANTHER" id="PTHR35872:SF1">
    <property type="entry name" value="ALPHA-L-RHAMNOSIDASE C"/>
    <property type="match status" value="1"/>
</dbReference>
<keyword evidence="4" id="KW-1185">Reference proteome</keyword>
<evidence type="ECO:0000313" key="3">
    <source>
        <dbReference type="EMBL" id="KAF2129165.1"/>
    </source>
</evidence>
<dbReference type="InterPro" id="IPR021369">
    <property type="entry name" value="DUF2985"/>
</dbReference>
<feature type="region of interest" description="Disordered" evidence="1">
    <location>
        <begin position="67"/>
        <end position="86"/>
    </location>
</feature>
<feature type="region of interest" description="Disordered" evidence="1">
    <location>
        <begin position="112"/>
        <end position="148"/>
    </location>
</feature>
<dbReference type="PANTHER" id="PTHR35872">
    <property type="entry name" value="INTEGRAL MEMBRANE PROTEIN (AFU_ORTHOLOGUE AFUA_5G07110)"/>
    <property type="match status" value="1"/>
</dbReference>
<keyword evidence="2" id="KW-0812">Transmembrane</keyword>
<sequence>MEKPYSDTAHTTTTESPAPGLIRAASVKLMEARLPPGAWAATATSVSKAPSLTDIRKGAFDAEGWNEDAQRQRAGSGGSQGGLTHGVLPTEGPYRVLTPNSEAVPLVAHERTSYEASNRAPQYDGHDKDAVSGLEAKHSSSTGDGASRQALRHSGEYANGYTPPPKLPWTRTLTISLTAFWKWCRTPTGFLITLYALNVVGWGGMLFLLLCNAAPAMCIPSCNDINSPRRKWVEWDSQILNALFCVTGFGLAPWRARDLYWWTLWRVGGKTEGIRRIAGIHRGWFRLPNSNTLPELADADSVDPNNPAVPIPVSSIPDPPPTGARAPSTQNWKVDFVLWMNMWNTFFQIVLCFYMWHYDRIERPSWATGMFVALGCGVAGAGGVMMWREGKGIKKVEGVPMEGRPDVEAGEAGGIPLVRVVAGKAGK</sequence>
<evidence type="ECO:0000256" key="1">
    <source>
        <dbReference type="SAM" id="MobiDB-lite"/>
    </source>
</evidence>
<protein>
    <submittedName>
        <fullName evidence="3">Uncharacterized protein</fullName>
    </submittedName>
</protein>
<feature type="transmembrane region" description="Helical" evidence="2">
    <location>
        <begin position="194"/>
        <end position="218"/>
    </location>
</feature>
<evidence type="ECO:0000313" key="4">
    <source>
        <dbReference type="Proteomes" id="UP000799771"/>
    </source>
</evidence>
<dbReference type="GeneID" id="54411985"/>
<dbReference type="RefSeq" id="XP_033523554.1">
    <property type="nucleotide sequence ID" value="XM_033671553.1"/>
</dbReference>
<feature type="compositionally biased region" description="Basic and acidic residues" evidence="1">
    <location>
        <begin position="124"/>
        <end position="138"/>
    </location>
</feature>
<feature type="compositionally biased region" description="Gly residues" evidence="1">
    <location>
        <begin position="75"/>
        <end position="84"/>
    </location>
</feature>
<accession>A0A6A6ADG8</accession>
<gene>
    <name evidence="3" type="ORF">P153DRAFT_397337</name>
</gene>
<proteinExistence type="predicted"/>
<dbReference type="AlphaFoldDB" id="A0A6A6ADG8"/>
<dbReference type="Pfam" id="PF11204">
    <property type="entry name" value="DUF2985"/>
    <property type="match status" value="1"/>
</dbReference>
<feature type="transmembrane region" description="Helical" evidence="2">
    <location>
        <begin position="239"/>
        <end position="256"/>
    </location>
</feature>
<dbReference type="OrthoDB" id="6407410at2759"/>
<name>A0A6A6ADG8_9PLEO</name>
<feature type="transmembrane region" description="Helical" evidence="2">
    <location>
        <begin position="336"/>
        <end position="356"/>
    </location>
</feature>
<organism evidence="3 4">
    <name type="scientific">Dothidotthia symphoricarpi CBS 119687</name>
    <dbReference type="NCBI Taxonomy" id="1392245"/>
    <lineage>
        <taxon>Eukaryota</taxon>
        <taxon>Fungi</taxon>
        <taxon>Dikarya</taxon>
        <taxon>Ascomycota</taxon>
        <taxon>Pezizomycotina</taxon>
        <taxon>Dothideomycetes</taxon>
        <taxon>Pleosporomycetidae</taxon>
        <taxon>Pleosporales</taxon>
        <taxon>Dothidotthiaceae</taxon>
        <taxon>Dothidotthia</taxon>
    </lineage>
</organism>